<comment type="catalytic activity">
    <reaction evidence="1">
        <text>ATP + protein L-histidine = ADP + protein N-phospho-L-histidine.</text>
        <dbReference type="EC" id="2.7.13.3"/>
    </reaction>
</comment>
<reference evidence="10 11" key="1">
    <citation type="submission" date="2019-08" db="EMBL/GenBank/DDBJ databases">
        <authorList>
            <person name="Peeters C."/>
        </authorList>
    </citation>
    <scope>NUCLEOTIDE SEQUENCE [LARGE SCALE GENOMIC DNA]</scope>
    <source>
        <strain evidence="10 11">LMG 30175</strain>
    </source>
</reference>
<dbReference type="Gene3D" id="3.30.450.20">
    <property type="entry name" value="PAS domain"/>
    <property type="match status" value="1"/>
</dbReference>
<evidence type="ECO:0000256" key="2">
    <source>
        <dbReference type="ARBA" id="ARBA00012438"/>
    </source>
</evidence>
<evidence type="ECO:0000256" key="5">
    <source>
        <dbReference type="ARBA" id="ARBA00022741"/>
    </source>
</evidence>
<keyword evidence="10" id="KW-0812">Transmembrane</keyword>
<dbReference type="PANTHER" id="PTHR24421">
    <property type="entry name" value="NITRATE/NITRITE SENSOR PROTEIN NARX-RELATED"/>
    <property type="match status" value="1"/>
</dbReference>
<dbReference type="SMART" id="SM00091">
    <property type="entry name" value="PAS"/>
    <property type="match status" value="1"/>
</dbReference>
<dbReference type="Proteomes" id="UP000414233">
    <property type="component" value="Unassembled WGS sequence"/>
</dbReference>
<dbReference type="OrthoDB" id="9792869at2"/>
<dbReference type="GO" id="GO:0000155">
    <property type="term" value="F:phosphorelay sensor kinase activity"/>
    <property type="evidence" value="ECO:0007669"/>
    <property type="project" value="InterPro"/>
</dbReference>
<dbReference type="SUPFAM" id="SSF55874">
    <property type="entry name" value="ATPase domain of HSP90 chaperone/DNA topoisomerase II/histidine kinase"/>
    <property type="match status" value="1"/>
</dbReference>
<keyword evidence="3" id="KW-0597">Phosphoprotein</keyword>
<keyword evidence="6 10" id="KW-0418">Kinase</keyword>
<dbReference type="InterPro" id="IPR050482">
    <property type="entry name" value="Sensor_HK_TwoCompSys"/>
</dbReference>
<dbReference type="EMBL" id="CABPRZ010000003">
    <property type="protein sequence ID" value="VVD76881.1"/>
    <property type="molecule type" value="Genomic_DNA"/>
</dbReference>
<evidence type="ECO:0000313" key="10">
    <source>
        <dbReference type="EMBL" id="VVD76881.1"/>
    </source>
</evidence>
<gene>
    <name evidence="10" type="ORF">PTE30175_00856</name>
</gene>
<name>A0A5E4SP53_9BURK</name>
<dbReference type="Gene3D" id="3.30.565.10">
    <property type="entry name" value="Histidine kinase-like ATPase, C-terminal domain"/>
    <property type="match status" value="1"/>
</dbReference>
<dbReference type="EC" id="2.7.13.3" evidence="2"/>
<dbReference type="PROSITE" id="PS50112">
    <property type="entry name" value="PAS"/>
    <property type="match status" value="1"/>
</dbReference>
<keyword evidence="8" id="KW-0902">Two-component regulatory system</keyword>
<dbReference type="InterPro" id="IPR035965">
    <property type="entry name" value="PAS-like_dom_sf"/>
</dbReference>
<evidence type="ECO:0000256" key="8">
    <source>
        <dbReference type="ARBA" id="ARBA00023012"/>
    </source>
</evidence>
<accession>A0A5E4SP53</accession>
<dbReference type="CDD" id="cd00130">
    <property type="entry name" value="PAS"/>
    <property type="match status" value="1"/>
</dbReference>
<dbReference type="InterPro" id="IPR013656">
    <property type="entry name" value="PAS_4"/>
</dbReference>
<evidence type="ECO:0000256" key="6">
    <source>
        <dbReference type="ARBA" id="ARBA00022777"/>
    </source>
</evidence>
<dbReference type="GO" id="GO:0016020">
    <property type="term" value="C:membrane"/>
    <property type="evidence" value="ECO:0007669"/>
    <property type="project" value="InterPro"/>
</dbReference>
<keyword evidence="5" id="KW-0547">Nucleotide-binding</keyword>
<keyword evidence="7" id="KW-0067">ATP-binding</keyword>
<dbReference type="GO" id="GO:0005524">
    <property type="term" value="F:ATP binding"/>
    <property type="evidence" value="ECO:0007669"/>
    <property type="project" value="UniProtKB-KW"/>
</dbReference>
<dbReference type="PANTHER" id="PTHR24421:SF10">
    <property type="entry name" value="NITRATE_NITRITE SENSOR PROTEIN NARQ"/>
    <property type="match status" value="1"/>
</dbReference>
<dbReference type="CDD" id="cd16917">
    <property type="entry name" value="HATPase_UhpB-NarQ-NarX-like"/>
    <property type="match status" value="1"/>
</dbReference>
<evidence type="ECO:0000313" key="11">
    <source>
        <dbReference type="Proteomes" id="UP000414233"/>
    </source>
</evidence>
<dbReference type="InterPro" id="IPR011712">
    <property type="entry name" value="Sig_transdc_His_kin_sub3_dim/P"/>
</dbReference>
<dbReference type="GO" id="GO:0046983">
    <property type="term" value="F:protein dimerization activity"/>
    <property type="evidence" value="ECO:0007669"/>
    <property type="project" value="InterPro"/>
</dbReference>
<proteinExistence type="predicted"/>
<dbReference type="Pfam" id="PF02518">
    <property type="entry name" value="HATPase_c"/>
    <property type="match status" value="1"/>
</dbReference>
<evidence type="ECO:0000259" key="9">
    <source>
        <dbReference type="PROSITE" id="PS50112"/>
    </source>
</evidence>
<keyword evidence="11" id="KW-1185">Reference proteome</keyword>
<dbReference type="AlphaFoldDB" id="A0A5E4SP53"/>
<evidence type="ECO:0000256" key="4">
    <source>
        <dbReference type="ARBA" id="ARBA00022679"/>
    </source>
</evidence>
<dbReference type="InterPro" id="IPR003594">
    <property type="entry name" value="HATPase_dom"/>
</dbReference>
<dbReference type="Pfam" id="PF08448">
    <property type="entry name" value="PAS_4"/>
    <property type="match status" value="1"/>
</dbReference>
<sequence>MDAFPPRGINRLNLRDVIEATRKMKTLIQPDGKSFGVGADVRGAALGVLSRDGRFISANDSAAALFGYQIEDLIGKSVVDLASDADQQGVVAGLSLSASGTPHSFNAILHTRNGRRTSLMLHQQTILDNAGHCRALLTIFEEPVVGQRQCLEAAPCSETDSRQRYAHLMIGQEWERKRISSELHDGLGQALTLIKLMVENSLRRMRQGDVDEATGQLDTVVLHMRDAIGEVHHICSELRPVLLDRLGLAVALESLCRRVAQGSQTVAVVFECDVEEHDIPDNLKADMFRIAQEAMNNAMKHGAATEIRLTVQRVEAGILLTIQDNGIGLGNLPVTADPSTFSGLGLIGMQQRVELNGGAFFICCGDGGGTLVSAIWKM</sequence>
<dbReference type="NCBIfam" id="TIGR00229">
    <property type="entry name" value="sensory_box"/>
    <property type="match status" value="1"/>
</dbReference>
<dbReference type="InterPro" id="IPR036890">
    <property type="entry name" value="HATPase_C_sf"/>
</dbReference>
<organism evidence="10 11">
    <name type="scientific">Pandoraea terrae</name>
    <dbReference type="NCBI Taxonomy" id="1537710"/>
    <lineage>
        <taxon>Bacteria</taxon>
        <taxon>Pseudomonadati</taxon>
        <taxon>Pseudomonadota</taxon>
        <taxon>Betaproteobacteria</taxon>
        <taxon>Burkholderiales</taxon>
        <taxon>Burkholderiaceae</taxon>
        <taxon>Pandoraea</taxon>
    </lineage>
</organism>
<dbReference type="Gene3D" id="1.20.5.1930">
    <property type="match status" value="1"/>
</dbReference>
<evidence type="ECO:0000256" key="7">
    <source>
        <dbReference type="ARBA" id="ARBA00022840"/>
    </source>
</evidence>
<keyword evidence="10" id="KW-0472">Membrane</keyword>
<protein>
    <recommendedName>
        <fullName evidence="2">histidine kinase</fullName>
        <ecNumber evidence="2">2.7.13.3</ecNumber>
    </recommendedName>
</protein>
<evidence type="ECO:0000256" key="1">
    <source>
        <dbReference type="ARBA" id="ARBA00000085"/>
    </source>
</evidence>
<dbReference type="Pfam" id="PF07730">
    <property type="entry name" value="HisKA_3"/>
    <property type="match status" value="1"/>
</dbReference>
<evidence type="ECO:0000256" key="3">
    <source>
        <dbReference type="ARBA" id="ARBA00022553"/>
    </source>
</evidence>
<dbReference type="InterPro" id="IPR000014">
    <property type="entry name" value="PAS"/>
</dbReference>
<keyword evidence="4" id="KW-0808">Transferase</keyword>
<dbReference type="SUPFAM" id="SSF55785">
    <property type="entry name" value="PYP-like sensor domain (PAS domain)"/>
    <property type="match status" value="1"/>
</dbReference>
<feature type="domain" description="PAS" evidence="9">
    <location>
        <begin position="48"/>
        <end position="101"/>
    </location>
</feature>